<evidence type="ECO:0000256" key="2">
    <source>
        <dbReference type="ARBA" id="ARBA00022598"/>
    </source>
</evidence>
<dbReference type="Proteomes" id="UP000823631">
    <property type="component" value="Unassembled WGS sequence"/>
</dbReference>
<proteinExistence type="inferred from homology"/>
<protein>
    <submittedName>
        <fullName evidence="4">AMP-binding protein</fullName>
    </submittedName>
</protein>
<evidence type="ECO:0000313" key="4">
    <source>
        <dbReference type="EMBL" id="MBO8414899.1"/>
    </source>
</evidence>
<organism evidence="4 5">
    <name type="scientific">Candidatus Avisuccinivibrio stercorigallinarum</name>
    <dbReference type="NCBI Taxonomy" id="2840704"/>
    <lineage>
        <taxon>Bacteria</taxon>
        <taxon>Pseudomonadati</taxon>
        <taxon>Pseudomonadota</taxon>
        <taxon>Gammaproteobacteria</taxon>
        <taxon>Aeromonadales</taxon>
        <taxon>Succinivibrionaceae</taxon>
        <taxon>Succinivibrionaceae incertae sedis</taxon>
        <taxon>Candidatus Avisuccinivibrio</taxon>
    </lineage>
</organism>
<sequence length="358" mass="38751">MALSAALKAGSLNGLNYTPDEVTSGAFAARVRELFPNEPFVQQCADFITEIFAPAPEVEVLTSGSTGTPKKLKAVKERMYASAAMTIEHLRLQDGCTALLCMPLEHIAGKMMVMRALTGGMALTAQKPAADPFASAPCDLDFAAITPMQAYCTLQNAQSTKRLSSCKNIIIGGGFIEPELERQLAALPGHFYHSYGMTETLSHIALRRLDGREQYFKPLPGVEISLSARGTLCIYAPRVNPQLLETNDLAEISKEGFTILGRVDNVINSGGVKLIPELIEKEIAQTISTPFAISARRSAKYGEVAVLVSEAGLDPDLLAKACAGLQRYQRPKAVIVMELPRTATQKIDRPRLRAMLNA</sequence>
<dbReference type="InterPro" id="IPR042099">
    <property type="entry name" value="ANL_N_sf"/>
</dbReference>
<dbReference type="InterPro" id="IPR000873">
    <property type="entry name" value="AMP-dep_synth/lig_dom"/>
</dbReference>
<dbReference type="GO" id="GO:0006631">
    <property type="term" value="P:fatty acid metabolic process"/>
    <property type="evidence" value="ECO:0007669"/>
    <property type="project" value="TreeGrafter"/>
</dbReference>
<comment type="caution">
    <text evidence="4">The sequence shown here is derived from an EMBL/GenBank/DDBJ whole genome shotgun (WGS) entry which is preliminary data.</text>
</comment>
<dbReference type="EMBL" id="JADINH010000009">
    <property type="protein sequence ID" value="MBO8414899.1"/>
    <property type="molecule type" value="Genomic_DNA"/>
</dbReference>
<dbReference type="Gene3D" id="3.30.300.30">
    <property type="match status" value="1"/>
</dbReference>
<keyword evidence="2" id="KW-0436">Ligase</keyword>
<feature type="domain" description="AMP-dependent synthetase/ligase" evidence="3">
    <location>
        <begin position="62"/>
        <end position="226"/>
    </location>
</feature>
<gene>
    <name evidence="4" type="ORF">IAB19_00760</name>
</gene>
<comment type="similarity">
    <text evidence="1">Belongs to the ATP-dependent AMP-binding enzyme family.</text>
</comment>
<dbReference type="AlphaFoldDB" id="A0A9D9DAN9"/>
<reference evidence="4" key="2">
    <citation type="journal article" date="2021" name="PeerJ">
        <title>Extensive microbial diversity within the chicken gut microbiome revealed by metagenomics and culture.</title>
        <authorList>
            <person name="Gilroy R."/>
            <person name="Ravi A."/>
            <person name="Getino M."/>
            <person name="Pursley I."/>
            <person name="Horton D.L."/>
            <person name="Alikhan N.F."/>
            <person name="Baker D."/>
            <person name="Gharbi K."/>
            <person name="Hall N."/>
            <person name="Watson M."/>
            <person name="Adriaenssens E.M."/>
            <person name="Foster-Nyarko E."/>
            <person name="Jarju S."/>
            <person name="Secka A."/>
            <person name="Antonio M."/>
            <person name="Oren A."/>
            <person name="Chaudhuri R.R."/>
            <person name="La Ragione R."/>
            <person name="Hildebrand F."/>
            <person name="Pallen M.J."/>
        </authorList>
    </citation>
    <scope>NUCLEOTIDE SEQUENCE</scope>
    <source>
        <strain evidence="4">17213</strain>
    </source>
</reference>
<reference evidence="4" key="1">
    <citation type="submission" date="2020-10" db="EMBL/GenBank/DDBJ databases">
        <authorList>
            <person name="Gilroy R."/>
        </authorList>
    </citation>
    <scope>NUCLEOTIDE SEQUENCE</scope>
    <source>
        <strain evidence="4">17213</strain>
    </source>
</reference>
<dbReference type="Gene3D" id="3.40.50.12780">
    <property type="entry name" value="N-terminal domain of ligase-like"/>
    <property type="match status" value="1"/>
</dbReference>
<name>A0A9D9DAN9_9GAMM</name>
<dbReference type="Pfam" id="PF00501">
    <property type="entry name" value="AMP-binding"/>
    <property type="match status" value="1"/>
</dbReference>
<evidence type="ECO:0000259" key="3">
    <source>
        <dbReference type="Pfam" id="PF00501"/>
    </source>
</evidence>
<accession>A0A9D9DAN9</accession>
<dbReference type="InterPro" id="IPR045851">
    <property type="entry name" value="AMP-bd_C_sf"/>
</dbReference>
<evidence type="ECO:0000256" key="1">
    <source>
        <dbReference type="ARBA" id="ARBA00006432"/>
    </source>
</evidence>
<dbReference type="GO" id="GO:0031956">
    <property type="term" value="F:medium-chain fatty acid-CoA ligase activity"/>
    <property type="evidence" value="ECO:0007669"/>
    <property type="project" value="TreeGrafter"/>
</dbReference>
<evidence type="ECO:0000313" key="5">
    <source>
        <dbReference type="Proteomes" id="UP000823631"/>
    </source>
</evidence>
<dbReference type="PANTHER" id="PTHR43201">
    <property type="entry name" value="ACYL-COA SYNTHETASE"/>
    <property type="match status" value="1"/>
</dbReference>
<dbReference type="SUPFAM" id="SSF56801">
    <property type="entry name" value="Acetyl-CoA synthetase-like"/>
    <property type="match status" value="1"/>
</dbReference>
<dbReference type="PANTHER" id="PTHR43201:SF5">
    <property type="entry name" value="MEDIUM-CHAIN ACYL-COA LIGASE ACSF2, MITOCHONDRIAL"/>
    <property type="match status" value="1"/>
</dbReference>